<feature type="transmembrane region" description="Helical" evidence="1">
    <location>
        <begin position="241"/>
        <end position="259"/>
    </location>
</feature>
<evidence type="ECO:0000313" key="3">
    <source>
        <dbReference type="WBParaSite" id="Hba_06622"/>
    </source>
</evidence>
<accession>A0A1I7WNG1</accession>
<keyword evidence="1" id="KW-0472">Membrane</keyword>
<feature type="transmembrane region" description="Helical" evidence="1">
    <location>
        <begin position="39"/>
        <end position="60"/>
    </location>
</feature>
<protein>
    <submittedName>
        <fullName evidence="3">Transmembrane protein</fullName>
    </submittedName>
</protein>
<feature type="transmembrane region" description="Helical" evidence="1">
    <location>
        <begin position="167"/>
        <end position="185"/>
    </location>
</feature>
<proteinExistence type="predicted"/>
<name>A0A1I7WNG1_HETBA</name>
<evidence type="ECO:0000256" key="1">
    <source>
        <dbReference type="SAM" id="Phobius"/>
    </source>
</evidence>
<sequence>MLLKVSCENSRSPCQQTLLHHNLSQTRLLTADLSINRDYIVLIISKYLFVSTAMLHYKLYMLNCMQQRQRNVVLPELKPYKQTGLNSPIFFSQFLIFLFQIFVDFKIVICIHCKHEQFNNYGERKRLQIIYYGNRRNNAKVTLELSQWVNPLLLQLTQTIQKTTTKTLFFVIFLHFLGGCIFKLLTKSALLRAHTSSREYSGIRKLRNLYPSEKTTSMNCPLAFSIFLQLLYVFPSYRFGQCSYCSCLVIYSFSFMLNLTNFSNGLFSNNQKLGGSSQRVQGISHLDTTLN</sequence>
<dbReference type="WBParaSite" id="Hba_06622">
    <property type="protein sequence ID" value="Hba_06622"/>
    <property type="gene ID" value="Hba_06622"/>
</dbReference>
<organism evidence="2 3">
    <name type="scientific">Heterorhabditis bacteriophora</name>
    <name type="common">Entomopathogenic nematode worm</name>
    <dbReference type="NCBI Taxonomy" id="37862"/>
    <lineage>
        <taxon>Eukaryota</taxon>
        <taxon>Metazoa</taxon>
        <taxon>Ecdysozoa</taxon>
        <taxon>Nematoda</taxon>
        <taxon>Chromadorea</taxon>
        <taxon>Rhabditida</taxon>
        <taxon>Rhabditina</taxon>
        <taxon>Rhabditomorpha</taxon>
        <taxon>Strongyloidea</taxon>
        <taxon>Heterorhabditidae</taxon>
        <taxon>Heterorhabditis</taxon>
    </lineage>
</organism>
<dbReference type="AlphaFoldDB" id="A0A1I7WNG1"/>
<keyword evidence="1" id="KW-0812">Transmembrane</keyword>
<evidence type="ECO:0000313" key="2">
    <source>
        <dbReference type="Proteomes" id="UP000095283"/>
    </source>
</evidence>
<keyword evidence="1" id="KW-1133">Transmembrane helix</keyword>
<keyword evidence="2" id="KW-1185">Reference proteome</keyword>
<dbReference type="Proteomes" id="UP000095283">
    <property type="component" value="Unplaced"/>
</dbReference>
<feature type="transmembrane region" description="Helical" evidence="1">
    <location>
        <begin position="216"/>
        <end position="234"/>
    </location>
</feature>
<reference evidence="3" key="1">
    <citation type="submission" date="2016-11" db="UniProtKB">
        <authorList>
            <consortium name="WormBaseParasite"/>
        </authorList>
    </citation>
    <scope>IDENTIFICATION</scope>
</reference>